<evidence type="ECO:0000256" key="4">
    <source>
        <dbReference type="ARBA" id="ARBA00022475"/>
    </source>
</evidence>
<dbReference type="NCBIfam" id="TIGR00832">
    <property type="entry name" value="acr3"/>
    <property type="match status" value="1"/>
</dbReference>
<feature type="transmembrane region" description="Helical" evidence="9">
    <location>
        <begin position="156"/>
        <end position="178"/>
    </location>
</feature>
<feature type="transmembrane region" description="Helical" evidence="9">
    <location>
        <begin position="289"/>
        <end position="312"/>
    </location>
</feature>
<feature type="transmembrane region" description="Helical" evidence="9">
    <location>
        <begin position="324"/>
        <end position="345"/>
    </location>
</feature>
<protein>
    <submittedName>
        <fullName evidence="10">Arsenite transporter, ACR3 family</fullName>
    </submittedName>
</protein>
<dbReference type="Pfam" id="PF01758">
    <property type="entry name" value="SBF"/>
    <property type="match status" value="1"/>
</dbReference>
<keyword evidence="3 8" id="KW-0813">Transport</keyword>
<reference evidence="10 11" key="1">
    <citation type="submission" date="2017-04" db="EMBL/GenBank/DDBJ databases">
        <authorList>
            <person name="Afonso C.L."/>
            <person name="Miller P.J."/>
            <person name="Scott M.A."/>
            <person name="Spackman E."/>
            <person name="Goraichik I."/>
            <person name="Dimitrov K.M."/>
            <person name="Suarez D.L."/>
            <person name="Swayne D.E."/>
        </authorList>
    </citation>
    <scope>NUCLEOTIDE SEQUENCE [LARGE SCALE GENOMIC DNA]</scope>
    <source>
        <strain evidence="10 11">DSM 3385</strain>
    </source>
</reference>
<dbReference type="GO" id="GO:0015104">
    <property type="term" value="F:antimonite transmembrane transporter activity"/>
    <property type="evidence" value="ECO:0007669"/>
    <property type="project" value="TreeGrafter"/>
</dbReference>
<dbReference type="GO" id="GO:0015297">
    <property type="term" value="F:antiporter activity"/>
    <property type="evidence" value="ECO:0007669"/>
    <property type="project" value="UniProtKB-UniRule"/>
</dbReference>
<dbReference type="RefSeq" id="WP_084072043.1">
    <property type="nucleotide sequence ID" value="NZ_FWXY01000054.1"/>
</dbReference>
<keyword evidence="11" id="KW-1185">Reference proteome</keyword>
<dbReference type="PIRSF" id="PIRSF005508">
    <property type="entry name" value="Acr3"/>
    <property type="match status" value="1"/>
</dbReference>
<evidence type="ECO:0000256" key="8">
    <source>
        <dbReference type="PIRNR" id="PIRNR005508"/>
    </source>
</evidence>
<dbReference type="OrthoDB" id="5290400at2"/>
<dbReference type="InterPro" id="IPR002657">
    <property type="entry name" value="BilAc:Na_symport/Acr3"/>
</dbReference>
<evidence type="ECO:0000256" key="6">
    <source>
        <dbReference type="ARBA" id="ARBA00022989"/>
    </source>
</evidence>
<dbReference type="EMBL" id="FWXY01000054">
    <property type="protein sequence ID" value="SMD14080.1"/>
    <property type="molecule type" value="Genomic_DNA"/>
</dbReference>
<comment type="similarity">
    <text evidence="2 8">Belongs to the arsenical resistance-3 (ACR3) (TC 2.A.59) family.</text>
</comment>
<sequence>MTSLFERYLTVWVGLCIIGGILLGKIAPDLAKTLDGMSINVNGAPVVSIPIAVCLFFMMYPIMVKIDFASVIKAGKSGKPVFLTLFINWCIKPFTMYAIALFFLGFLLKSFIGVEAMDLVKMPFGLDLPVGSQHGAGVVILQDGIKMLQIPLWRSYFAGCILLGIAPCTAMVLVWGYLSRGNDGLTLVMVALNSLTMLVLYGVLGGFLLGVGKLPIPWQALLLSVAIYVALPLVAGFFSRKWIIGAKGETWFKEKFLGVLTPITISALLLTLVLLFSFKGEVITANPLIILWIAIPLFIQTILIFAIGYAAARFLKLKYEDAAPAAMIGASNHFEVAIATAVMLFGLSSGAALATVVGVLIEVPVMLMLVGFCKKTTHWFEK</sequence>
<dbReference type="PANTHER" id="PTHR43057">
    <property type="entry name" value="ARSENITE EFFLUX TRANSPORTER"/>
    <property type="match status" value="1"/>
</dbReference>
<accession>A0A1W2EWR0</accession>
<dbReference type="GO" id="GO:0005886">
    <property type="term" value="C:plasma membrane"/>
    <property type="evidence" value="ECO:0007669"/>
    <property type="project" value="UniProtKB-SubCell"/>
</dbReference>
<feature type="transmembrane region" description="Helical" evidence="9">
    <location>
        <begin position="185"/>
        <end position="210"/>
    </location>
</feature>
<dbReference type="Proteomes" id="UP000192418">
    <property type="component" value="Unassembled WGS sequence"/>
</dbReference>
<dbReference type="STRING" id="1121400.SAMN02746065_1548"/>
<organism evidence="10 11">
    <name type="scientific">Desulfocicer vacuolatum DSM 3385</name>
    <dbReference type="NCBI Taxonomy" id="1121400"/>
    <lineage>
        <taxon>Bacteria</taxon>
        <taxon>Pseudomonadati</taxon>
        <taxon>Thermodesulfobacteriota</taxon>
        <taxon>Desulfobacteria</taxon>
        <taxon>Desulfobacterales</taxon>
        <taxon>Desulfobacteraceae</taxon>
        <taxon>Desulfocicer</taxon>
    </lineage>
</organism>
<feature type="transmembrane region" description="Helical" evidence="9">
    <location>
        <begin position="256"/>
        <end position="277"/>
    </location>
</feature>
<feature type="transmembrane region" description="Helical" evidence="9">
    <location>
        <begin position="7"/>
        <end position="27"/>
    </location>
</feature>
<dbReference type="InterPro" id="IPR004706">
    <property type="entry name" value="Arsenical-R_Acr3"/>
</dbReference>
<dbReference type="PANTHER" id="PTHR43057:SF1">
    <property type="entry name" value="ARSENICAL-RESISTANCE PROTEIN 3"/>
    <property type="match status" value="1"/>
</dbReference>
<evidence type="ECO:0000256" key="5">
    <source>
        <dbReference type="ARBA" id="ARBA00022692"/>
    </source>
</evidence>
<dbReference type="InterPro" id="IPR038770">
    <property type="entry name" value="Na+/solute_symporter_sf"/>
</dbReference>
<feature type="transmembrane region" description="Helical" evidence="9">
    <location>
        <begin position="351"/>
        <end position="373"/>
    </location>
</feature>
<evidence type="ECO:0000256" key="3">
    <source>
        <dbReference type="ARBA" id="ARBA00022448"/>
    </source>
</evidence>
<evidence type="ECO:0000313" key="10">
    <source>
        <dbReference type="EMBL" id="SMD14080.1"/>
    </source>
</evidence>
<evidence type="ECO:0000256" key="7">
    <source>
        <dbReference type="ARBA" id="ARBA00023136"/>
    </source>
</evidence>
<evidence type="ECO:0000256" key="9">
    <source>
        <dbReference type="SAM" id="Phobius"/>
    </source>
</evidence>
<keyword evidence="5 8" id="KW-0812">Transmembrane</keyword>
<keyword evidence="7 8" id="KW-0472">Membrane</keyword>
<keyword evidence="4 8" id="KW-1003">Cell membrane</keyword>
<feature type="transmembrane region" description="Helical" evidence="9">
    <location>
        <begin position="39"/>
        <end position="60"/>
    </location>
</feature>
<proteinExistence type="inferred from homology"/>
<dbReference type="AlphaFoldDB" id="A0A1W2EWR0"/>
<name>A0A1W2EWR0_9BACT</name>
<comment type="subcellular location">
    <subcellularLocation>
        <location evidence="1 8">Cell membrane</location>
        <topology evidence="1 8">Multi-pass membrane protein</topology>
    </subcellularLocation>
</comment>
<evidence type="ECO:0000313" key="11">
    <source>
        <dbReference type="Proteomes" id="UP000192418"/>
    </source>
</evidence>
<evidence type="ECO:0000256" key="2">
    <source>
        <dbReference type="ARBA" id="ARBA00010110"/>
    </source>
</evidence>
<keyword evidence="6 8" id="KW-1133">Transmembrane helix</keyword>
<dbReference type="GO" id="GO:0015105">
    <property type="term" value="F:arsenite transmembrane transporter activity"/>
    <property type="evidence" value="ECO:0007669"/>
    <property type="project" value="TreeGrafter"/>
</dbReference>
<feature type="transmembrane region" description="Helical" evidence="9">
    <location>
        <begin position="216"/>
        <end position="235"/>
    </location>
</feature>
<gene>
    <name evidence="10" type="ORF">SAMN02746065_1548</name>
</gene>
<evidence type="ECO:0000256" key="1">
    <source>
        <dbReference type="ARBA" id="ARBA00004651"/>
    </source>
</evidence>
<feature type="transmembrane region" description="Helical" evidence="9">
    <location>
        <begin position="81"/>
        <end position="108"/>
    </location>
</feature>
<dbReference type="Gene3D" id="1.20.1530.20">
    <property type="match status" value="1"/>
</dbReference>